<dbReference type="EMBL" id="JAINVZ010000037">
    <property type="protein sequence ID" value="MBY8889187.1"/>
    <property type="molecule type" value="Genomic_DNA"/>
</dbReference>
<evidence type="ECO:0000259" key="8">
    <source>
        <dbReference type="Pfam" id="PF00082"/>
    </source>
</evidence>
<evidence type="ECO:0000256" key="4">
    <source>
        <dbReference type="ARBA" id="ARBA00022825"/>
    </source>
</evidence>
<dbReference type="PROSITE" id="PS51892">
    <property type="entry name" value="SUBTILASE"/>
    <property type="match status" value="1"/>
</dbReference>
<evidence type="ECO:0000313" key="9">
    <source>
        <dbReference type="EMBL" id="MBY8889187.1"/>
    </source>
</evidence>
<dbReference type="InterPro" id="IPR036852">
    <property type="entry name" value="Peptidase_S8/S53_dom_sf"/>
</dbReference>
<keyword evidence="7" id="KW-1133">Transmembrane helix</keyword>
<dbReference type="PRINTS" id="PR00723">
    <property type="entry name" value="SUBTILISIN"/>
</dbReference>
<evidence type="ECO:0000256" key="2">
    <source>
        <dbReference type="ARBA" id="ARBA00022670"/>
    </source>
</evidence>
<dbReference type="InterPro" id="IPR023827">
    <property type="entry name" value="Peptidase_S8_Asp-AS"/>
</dbReference>
<evidence type="ECO:0000256" key="6">
    <source>
        <dbReference type="SAM" id="MobiDB-lite"/>
    </source>
</evidence>
<dbReference type="InterPro" id="IPR015500">
    <property type="entry name" value="Peptidase_S8_subtilisin-rel"/>
</dbReference>
<proteinExistence type="inferred from homology"/>
<keyword evidence="4 5" id="KW-0720">Serine protease</keyword>
<feature type="transmembrane region" description="Helical" evidence="7">
    <location>
        <begin position="358"/>
        <end position="380"/>
    </location>
</feature>
<organism evidence="9 10">
    <name type="scientific">Streptantibioticus parmotrematis</name>
    <dbReference type="NCBI Taxonomy" id="2873249"/>
    <lineage>
        <taxon>Bacteria</taxon>
        <taxon>Bacillati</taxon>
        <taxon>Actinomycetota</taxon>
        <taxon>Actinomycetes</taxon>
        <taxon>Kitasatosporales</taxon>
        <taxon>Streptomycetaceae</taxon>
        <taxon>Streptantibioticus</taxon>
    </lineage>
</organism>
<dbReference type="PANTHER" id="PTHR43806">
    <property type="entry name" value="PEPTIDASE S8"/>
    <property type="match status" value="1"/>
</dbReference>
<dbReference type="Pfam" id="PF00082">
    <property type="entry name" value="Peptidase_S8"/>
    <property type="match status" value="1"/>
</dbReference>
<keyword evidence="3 5" id="KW-0378">Hydrolase</keyword>
<accession>A0ABS7R598</accession>
<feature type="active site" description="Charge relay system" evidence="5">
    <location>
        <position position="60"/>
    </location>
</feature>
<feature type="active site" description="Charge relay system" evidence="5">
    <location>
        <position position="93"/>
    </location>
</feature>
<name>A0ABS7R598_9ACTN</name>
<keyword evidence="7" id="KW-0472">Membrane</keyword>
<dbReference type="SUPFAM" id="SSF52743">
    <property type="entry name" value="Subtilisin-like"/>
    <property type="match status" value="1"/>
</dbReference>
<dbReference type="InterPro" id="IPR050131">
    <property type="entry name" value="Peptidase_S8_subtilisin-like"/>
</dbReference>
<keyword evidence="10" id="KW-1185">Reference proteome</keyword>
<evidence type="ECO:0000256" key="3">
    <source>
        <dbReference type="ARBA" id="ARBA00022801"/>
    </source>
</evidence>
<comment type="caution">
    <text evidence="9">The sequence shown here is derived from an EMBL/GenBank/DDBJ whole genome shotgun (WGS) entry which is preliminary data.</text>
</comment>
<dbReference type="Gene3D" id="3.40.50.200">
    <property type="entry name" value="Peptidase S8/S53 domain"/>
    <property type="match status" value="1"/>
</dbReference>
<dbReference type="PANTHER" id="PTHR43806:SF11">
    <property type="entry name" value="CEREVISIN-RELATED"/>
    <property type="match status" value="1"/>
</dbReference>
<evidence type="ECO:0000313" key="10">
    <source>
        <dbReference type="Proteomes" id="UP001198565"/>
    </source>
</evidence>
<sequence>MSRLTRGLVVLIAWVAVFGLFAPTASAMDVRSLQWYLTPMQATQMLRHATGAGVTVAVVDSGVRPDDPDLAGHLLPGYNAVDSSSDASDQDGHGTQMAELIAGTGNDNGIQGLAPGAKILPVKAGESRMVAAATALRYAVAHGARIVNMSFADDTAARDFPMESAVKYAHSKGVLIFAGSGNDGDGQNEDVAPASLPGVVGVGAVGQNLQVTKWSTYGPQVALAAPGDNIPSRCHPDSQQYCQSGGTSPATALASASAALIWSEHPSWTANQVLRVLLSTAGKPTTGEVPSQYVGYGMVRPRIAVIDHQGDPGPANVYPLPGASDSAPSPSASAPSSSASARGKLPAQAASSTGGGGALPWVLGGVAAVVVVAGGGAWALRRRRRA</sequence>
<comment type="similarity">
    <text evidence="1 5">Belongs to the peptidase S8 family.</text>
</comment>
<dbReference type="PROSITE" id="PS00136">
    <property type="entry name" value="SUBTILASE_ASP"/>
    <property type="match status" value="1"/>
</dbReference>
<keyword evidence="2 5" id="KW-0645">Protease</keyword>
<feature type="compositionally biased region" description="Low complexity" evidence="6">
    <location>
        <begin position="323"/>
        <end position="351"/>
    </location>
</feature>
<reference evidence="9 10" key="1">
    <citation type="submission" date="2021-08" db="EMBL/GenBank/DDBJ databases">
        <title>Streptomyces sp. PTM05 isolated from lichen.</title>
        <authorList>
            <person name="Somphong A."/>
            <person name="Phongsopitanun W."/>
            <person name="Tanasupawat S."/>
        </authorList>
    </citation>
    <scope>NUCLEOTIDE SEQUENCE [LARGE SCALE GENOMIC DNA]</scope>
    <source>
        <strain evidence="9 10">Ptm05</strain>
    </source>
</reference>
<feature type="active site" description="Charge relay system" evidence="5">
    <location>
        <position position="248"/>
    </location>
</feature>
<dbReference type="InterPro" id="IPR000209">
    <property type="entry name" value="Peptidase_S8/S53_dom"/>
</dbReference>
<protein>
    <submittedName>
        <fullName evidence="9">S8 family serine peptidase</fullName>
    </submittedName>
</protein>
<evidence type="ECO:0000256" key="1">
    <source>
        <dbReference type="ARBA" id="ARBA00011073"/>
    </source>
</evidence>
<keyword evidence="7" id="KW-0812">Transmembrane</keyword>
<feature type="domain" description="Peptidase S8/S53" evidence="8">
    <location>
        <begin position="51"/>
        <end position="297"/>
    </location>
</feature>
<evidence type="ECO:0000256" key="5">
    <source>
        <dbReference type="PROSITE-ProRule" id="PRU01240"/>
    </source>
</evidence>
<dbReference type="Proteomes" id="UP001198565">
    <property type="component" value="Unassembled WGS sequence"/>
</dbReference>
<feature type="region of interest" description="Disordered" evidence="6">
    <location>
        <begin position="308"/>
        <end position="351"/>
    </location>
</feature>
<evidence type="ECO:0000256" key="7">
    <source>
        <dbReference type="SAM" id="Phobius"/>
    </source>
</evidence>
<gene>
    <name evidence="9" type="ORF">K7472_30720</name>
</gene>